<evidence type="ECO:0000256" key="8">
    <source>
        <dbReference type="ARBA" id="ARBA00022842"/>
    </source>
</evidence>
<sequence length="322" mass="35250">MKTSCKGGIEFTVPFNTYKACSIKAEAGKYLFRFEAIGTQWEIESGVPLSISLQQDILEQMGRFNRTYSRFRSDSLVSQVAAASEGGSFMFPDNSGDLFDIYDRLHSATQGAVDPLVGKDLELLGYDSKYSLTPAADSVRAEAHVHGRASWAEDVTRKDTTLITNRPLSLDFGAVGKGYCVDIVSRLLLEAGMDDFVVDGSGDLRHIGKSSIEVGLEHPLDPEMVIGVAELRNGSLCASAVNRRAWGENLHHVLDARTGDPVQDVIATWVIANDTVTADGLATALFFTPGKELEKLFRFSYVRMFADGRAEISRNFSGELFV</sequence>
<keyword evidence="4" id="KW-0285">Flavoprotein</keyword>
<keyword evidence="6" id="KW-0479">Metal-binding</keyword>
<comment type="catalytic activity">
    <reaction evidence="10">
        <text>L-threonyl-[protein] + FAD = FMN-L-threonyl-[protein] + AMP + H(+)</text>
        <dbReference type="Rhea" id="RHEA:36847"/>
        <dbReference type="Rhea" id="RHEA-COMP:11060"/>
        <dbReference type="Rhea" id="RHEA-COMP:11061"/>
        <dbReference type="ChEBI" id="CHEBI:15378"/>
        <dbReference type="ChEBI" id="CHEBI:30013"/>
        <dbReference type="ChEBI" id="CHEBI:57692"/>
        <dbReference type="ChEBI" id="CHEBI:74257"/>
        <dbReference type="ChEBI" id="CHEBI:456215"/>
        <dbReference type="EC" id="2.7.1.180"/>
    </reaction>
</comment>
<name>A0ABX1Y9M4_9BACL</name>
<dbReference type="Pfam" id="PF02424">
    <property type="entry name" value="ApbE"/>
    <property type="match status" value="1"/>
</dbReference>
<dbReference type="EC" id="2.7.1.180" evidence="2"/>
<evidence type="ECO:0000313" key="11">
    <source>
        <dbReference type="EMBL" id="NOU77501.1"/>
    </source>
</evidence>
<proteinExistence type="predicted"/>
<evidence type="ECO:0000256" key="7">
    <source>
        <dbReference type="ARBA" id="ARBA00022827"/>
    </source>
</evidence>
<dbReference type="PANTHER" id="PTHR30040:SF2">
    <property type="entry name" value="FAD:PROTEIN FMN TRANSFERASE"/>
    <property type="match status" value="1"/>
</dbReference>
<keyword evidence="5 11" id="KW-0808">Transferase</keyword>
<dbReference type="PANTHER" id="PTHR30040">
    <property type="entry name" value="THIAMINE BIOSYNTHESIS LIPOPROTEIN APBE"/>
    <property type="match status" value="1"/>
</dbReference>
<evidence type="ECO:0000256" key="4">
    <source>
        <dbReference type="ARBA" id="ARBA00022630"/>
    </source>
</evidence>
<evidence type="ECO:0000256" key="1">
    <source>
        <dbReference type="ARBA" id="ARBA00001946"/>
    </source>
</evidence>
<dbReference type="GO" id="GO:0016740">
    <property type="term" value="F:transferase activity"/>
    <property type="evidence" value="ECO:0007669"/>
    <property type="project" value="UniProtKB-KW"/>
</dbReference>
<dbReference type="InterPro" id="IPR003374">
    <property type="entry name" value="ApbE-like_sf"/>
</dbReference>
<reference evidence="11 12" key="1">
    <citation type="submission" date="2019-10" db="EMBL/GenBank/DDBJ databases">
        <title>Description of Paenibacillus terricola sp. nov.</title>
        <authorList>
            <person name="Carlier A."/>
            <person name="Qi S."/>
        </authorList>
    </citation>
    <scope>NUCLEOTIDE SEQUENCE [LARGE SCALE GENOMIC DNA]</scope>
    <source>
        <strain evidence="11 12">LMG 31459</strain>
    </source>
</reference>
<evidence type="ECO:0000256" key="5">
    <source>
        <dbReference type="ARBA" id="ARBA00022679"/>
    </source>
</evidence>
<keyword evidence="12" id="KW-1185">Reference proteome</keyword>
<evidence type="ECO:0000256" key="3">
    <source>
        <dbReference type="ARBA" id="ARBA00016337"/>
    </source>
</evidence>
<evidence type="ECO:0000313" key="12">
    <source>
        <dbReference type="Proteomes" id="UP000596857"/>
    </source>
</evidence>
<keyword evidence="8" id="KW-0460">Magnesium</keyword>
<keyword evidence="7" id="KW-0274">FAD</keyword>
<comment type="caution">
    <text evidence="11">The sequence shown here is derived from an EMBL/GenBank/DDBJ whole genome shotgun (WGS) entry which is preliminary data.</text>
</comment>
<dbReference type="Proteomes" id="UP000596857">
    <property type="component" value="Unassembled WGS sequence"/>
</dbReference>
<protein>
    <recommendedName>
        <fullName evidence="3">FAD:protein FMN transferase</fullName>
        <ecNumber evidence="2">2.7.1.180</ecNumber>
    </recommendedName>
    <alternativeName>
        <fullName evidence="9">Flavin transferase</fullName>
    </alternativeName>
</protein>
<evidence type="ECO:0000256" key="10">
    <source>
        <dbReference type="ARBA" id="ARBA00048540"/>
    </source>
</evidence>
<evidence type="ECO:0000256" key="9">
    <source>
        <dbReference type="ARBA" id="ARBA00031306"/>
    </source>
</evidence>
<gene>
    <name evidence="11" type="ORF">GC101_01265</name>
</gene>
<comment type="cofactor">
    <cofactor evidence="1">
        <name>Mg(2+)</name>
        <dbReference type="ChEBI" id="CHEBI:18420"/>
    </cofactor>
</comment>
<dbReference type="Gene3D" id="3.10.520.10">
    <property type="entry name" value="ApbE-like domains"/>
    <property type="match status" value="1"/>
</dbReference>
<evidence type="ECO:0000256" key="2">
    <source>
        <dbReference type="ARBA" id="ARBA00011955"/>
    </source>
</evidence>
<accession>A0ABX1Y9M4</accession>
<dbReference type="EMBL" id="WHOB01000012">
    <property type="protein sequence ID" value="NOU77501.1"/>
    <property type="molecule type" value="Genomic_DNA"/>
</dbReference>
<dbReference type="InterPro" id="IPR024932">
    <property type="entry name" value="ApbE"/>
</dbReference>
<dbReference type="SUPFAM" id="SSF143631">
    <property type="entry name" value="ApbE-like"/>
    <property type="match status" value="1"/>
</dbReference>
<organism evidence="11 12">
    <name type="scientific">Paenibacillus phytohabitans</name>
    <dbReference type="NCBI Taxonomy" id="2654978"/>
    <lineage>
        <taxon>Bacteria</taxon>
        <taxon>Bacillati</taxon>
        <taxon>Bacillota</taxon>
        <taxon>Bacilli</taxon>
        <taxon>Bacillales</taxon>
        <taxon>Paenibacillaceae</taxon>
        <taxon>Paenibacillus</taxon>
    </lineage>
</organism>
<evidence type="ECO:0000256" key="6">
    <source>
        <dbReference type="ARBA" id="ARBA00022723"/>
    </source>
</evidence>